<evidence type="ECO:0000313" key="3">
    <source>
        <dbReference type="Proteomes" id="UP000799444"/>
    </source>
</evidence>
<sequence length="103" mass="11542">MEPPTSANVANLTKLHWEMRIAGYAYGARSVPYYLALAVLFTHALVAFIYVANQLCTRRSSGAWETLEELLLLSYNSQPDESRPFRNTCAGKHASLLRSLSIH</sequence>
<protein>
    <submittedName>
        <fullName evidence="2">Uncharacterized protein</fullName>
    </submittedName>
</protein>
<organism evidence="2 3">
    <name type="scientific">Polyplosphaeria fusca</name>
    <dbReference type="NCBI Taxonomy" id="682080"/>
    <lineage>
        <taxon>Eukaryota</taxon>
        <taxon>Fungi</taxon>
        <taxon>Dikarya</taxon>
        <taxon>Ascomycota</taxon>
        <taxon>Pezizomycotina</taxon>
        <taxon>Dothideomycetes</taxon>
        <taxon>Pleosporomycetidae</taxon>
        <taxon>Pleosporales</taxon>
        <taxon>Tetraplosphaeriaceae</taxon>
        <taxon>Polyplosphaeria</taxon>
    </lineage>
</organism>
<reference evidence="2" key="1">
    <citation type="journal article" date="2020" name="Stud. Mycol.">
        <title>101 Dothideomycetes genomes: a test case for predicting lifestyles and emergence of pathogens.</title>
        <authorList>
            <person name="Haridas S."/>
            <person name="Albert R."/>
            <person name="Binder M."/>
            <person name="Bloem J."/>
            <person name="Labutti K."/>
            <person name="Salamov A."/>
            <person name="Andreopoulos B."/>
            <person name="Baker S."/>
            <person name="Barry K."/>
            <person name="Bills G."/>
            <person name="Bluhm B."/>
            <person name="Cannon C."/>
            <person name="Castanera R."/>
            <person name="Culley D."/>
            <person name="Daum C."/>
            <person name="Ezra D."/>
            <person name="Gonzalez J."/>
            <person name="Henrissat B."/>
            <person name="Kuo A."/>
            <person name="Liang C."/>
            <person name="Lipzen A."/>
            <person name="Lutzoni F."/>
            <person name="Magnuson J."/>
            <person name="Mondo S."/>
            <person name="Nolan M."/>
            <person name="Ohm R."/>
            <person name="Pangilinan J."/>
            <person name="Park H.-J."/>
            <person name="Ramirez L."/>
            <person name="Alfaro M."/>
            <person name="Sun H."/>
            <person name="Tritt A."/>
            <person name="Yoshinaga Y."/>
            <person name="Zwiers L.-H."/>
            <person name="Turgeon B."/>
            <person name="Goodwin S."/>
            <person name="Spatafora J."/>
            <person name="Crous P."/>
            <person name="Grigoriev I."/>
        </authorList>
    </citation>
    <scope>NUCLEOTIDE SEQUENCE</scope>
    <source>
        <strain evidence="2">CBS 125425</strain>
    </source>
</reference>
<proteinExistence type="predicted"/>
<name>A0A9P4R744_9PLEO</name>
<evidence type="ECO:0000256" key="1">
    <source>
        <dbReference type="SAM" id="Phobius"/>
    </source>
</evidence>
<comment type="caution">
    <text evidence="2">The sequence shown here is derived from an EMBL/GenBank/DDBJ whole genome shotgun (WGS) entry which is preliminary data.</text>
</comment>
<dbReference type="AlphaFoldDB" id="A0A9P4R744"/>
<dbReference type="OrthoDB" id="5342924at2759"/>
<keyword evidence="1" id="KW-0472">Membrane</keyword>
<feature type="transmembrane region" description="Helical" evidence="1">
    <location>
        <begin position="33"/>
        <end position="52"/>
    </location>
</feature>
<keyword evidence="1" id="KW-1133">Transmembrane helix</keyword>
<evidence type="ECO:0000313" key="2">
    <source>
        <dbReference type="EMBL" id="KAF2737661.1"/>
    </source>
</evidence>
<accession>A0A9P4R744</accession>
<dbReference type="Proteomes" id="UP000799444">
    <property type="component" value="Unassembled WGS sequence"/>
</dbReference>
<keyword evidence="3" id="KW-1185">Reference proteome</keyword>
<gene>
    <name evidence="2" type="ORF">EJ04DRAFT_510101</name>
</gene>
<keyword evidence="1" id="KW-0812">Transmembrane</keyword>
<dbReference type="EMBL" id="ML996114">
    <property type="protein sequence ID" value="KAF2737661.1"/>
    <property type="molecule type" value="Genomic_DNA"/>
</dbReference>